<dbReference type="InterPro" id="IPR001789">
    <property type="entry name" value="Sig_transdc_resp-reg_receiver"/>
</dbReference>
<dbReference type="InterPro" id="IPR011006">
    <property type="entry name" value="CheY-like_superfamily"/>
</dbReference>
<feature type="domain" description="Response regulatory" evidence="10">
    <location>
        <begin position="725"/>
        <end position="844"/>
    </location>
</feature>
<dbReference type="SMART" id="SM00448">
    <property type="entry name" value="REC"/>
    <property type="match status" value="1"/>
</dbReference>
<dbReference type="Proteomes" id="UP001060414">
    <property type="component" value="Chromosome"/>
</dbReference>
<evidence type="ECO:0000259" key="9">
    <source>
        <dbReference type="PROSITE" id="PS50109"/>
    </source>
</evidence>
<dbReference type="SMART" id="SM00086">
    <property type="entry name" value="PAC"/>
    <property type="match status" value="2"/>
</dbReference>
<dbReference type="InterPro" id="IPR003594">
    <property type="entry name" value="HATPase_dom"/>
</dbReference>
<evidence type="ECO:0000259" key="11">
    <source>
        <dbReference type="PROSITE" id="PS50113"/>
    </source>
</evidence>
<comment type="catalytic activity">
    <reaction evidence="1">
        <text>ATP + protein L-histidine = ADP + protein N-phospho-L-histidine.</text>
        <dbReference type="EC" id="2.7.13.3"/>
    </reaction>
</comment>
<dbReference type="InterPro" id="IPR001610">
    <property type="entry name" value="PAC"/>
</dbReference>
<dbReference type="PANTHER" id="PTHR45339:SF1">
    <property type="entry name" value="HYBRID SIGNAL TRANSDUCTION HISTIDINE KINASE J"/>
    <property type="match status" value="1"/>
</dbReference>
<evidence type="ECO:0000313" key="13">
    <source>
        <dbReference type="Proteomes" id="UP001060414"/>
    </source>
</evidence>
<dbReference type="CDD" id="cd16922">
    <property type="entry name" value="HATPase_EvgS-ArcB-TorS-like"/>
    <property type="match status" value="1"/>
</dbReference>
<dbReference type="SMART" id="SM00065">
    <property type="entry name" value="GAF"/>
    <property type="match status" value="1"/>
</dbReference>
<dbReference type="InterPro" id="IPR036097">
    <property type="entry name" value="HisK_dim/P_sf"/>
</dbReference>
<dbReference type="Gene3D" id="3.30.565.10">
    <property type="entry name" value="Histidine kinase-like ATPase, C-terminal domain"/>
    <property type="match status" value="1"/>
</dbReference>
<dbReference type="SUPFAM" id="SSF55874">
    <property type="entry name" value="ATPase domain of HSP90 chaperone/DNA topoisomerase II/histidine kinase"/>
    <property type="match status" value="1"/>
</dbReference>
<dbReference type="Gene3D" id="2.10.70.100">
    <property type="match status" value="1"/>
</dbReference>
<protein>
    <recommendedName>
        <fullName evidence="2">histidine kinase</fullName>
        <ecNumber evidence="2">2.7.13.3</ecNumber>
    </recommendedName>
</protein>
<dbReference type="EMBL" id="CP092109">
    <property type="protein sequence ID" value="UWZ80021.1"/>
    <property type="molecule type" value="Genomic_DNA"/>
</dbReference>
<dbReference type="RefSeq" id="WP_260748376.1">
    <property type="nucleotide sequence ID" value="NZ_CP092109.1"/>
</dbReference>
<evidence type="ECO:0000256" key="1">
    <source>
        <dbReference type="ARBA" id="ARBA00000085"/>
    </source>
</evidence>
<dbReference type="InterPro" id="IPR003018">
    <property type="entry name" value="GAF"/>
</dbReference>
<dbReference type="Gene3D" id="3.30.450.20">
    <property type="entry name" value="PAS domain"/>
    <property type="match status" value="2"/>
</dbReference>
<keyword evidence="4" id="KW-0808">Transferase</keyword>
<evidence type="ECO:0000256" key="6">
    <source>
        <dbReference type="ARBA" id="ARBA00023012"/>
    </source>
</evidence>
<dbReference type="PANTHER" id="PTHR45339">
    <property type="entry name" value="HYBRID SIGNAL TRANSDUCTION HISTIDINE KINASE J"/>
    <property type="match status" value="1"/>
</dbReference>
<dbReference type="Pfam" id="PF13185">
    <property type="entry name" value="GAF_2"/>
    <property type="match status" value="1"/>
</dbReference>
<feature type="coiled-coil region" evidence="8">
    <location>
        <begin position="435"/>
        <end position="468"/>
    </location>
</feature>
<dbReference type="InterPro" id="IPR003661">
    <property type="entry name" value="HisK_dim/P_dom"/>
</dbReference>
<evidence type="ECO:0000259" key="10">
    <source>
        <dbReference type="PROSITE" id="PS50110"/>
    </source>
</evidence>
<dbReference type="PRINTS" id="PR00344">
    <property type="entry name" value="BCTRLSENSOR"/>
</dbReference>
<dbReference type="InterPro" id="IPR013655">
    <property type="entry name" value="PAS_fold_3"/>
</dbReference>
<dbReference type="SMART" id="SM00387">
    <property type="entry name" value="HATPase_c"/>
    <property type="match status" value="1"/>
</dbReference>
<keyword evidence="6" id="KW-0902">Two-component regulatory system</keyword>
<feature type="modified residue" description="4-aspartylphosphate" evidence="7">
    <location>
        <position position="774"/>
    </location>
</feature>
<evidence type="ECO:0000313" key="12">
    <source>
        <dbReference type="EMBL" id="UWZ80021.1"/>
    </source>
</evidence>
<dbReference type="InterPro" id="IPR000700">
    <property type="entry name" value="PAS-assoc_C"/>
</dbReference>
<dbReference type="PROSITE" id="PS50113">
    <property type="entry name" value="PAC"/>
    <property type="match status" value="2"/>
</dbReference>
<dbReference type="NCBIfam" id="TIGR00229">
    <property type="entry name" value="sensory_box"/>
    <property type="match status" value="1"/>
</dbReference>
<dbReference type="GO" id="GO:0005524">
    <property type="term" value="F:ATP binding"/>
    <property type="evidence" value="ECO:0007669"/>
    <property type="project" value="UniProtKB-KW"/>
</dbReference>
<dbReference type="Gene3D" id="3.40.50.2300">
    <property type="match status" value="1"/>
</dbReference>
<dbReference type="SUPFAM" id="SSF52172">
    <property type="entry name" value="CheY-like"/>
    <property type="match status" value="1"/>
</dbReference>
<evidence type="ECO:0000256" key="5">
    <source>
        <dbReference type="ARBA" id="ARBA00022777"/>
    </source>
</evidence>
<dbReference type="InterPro" id="IPR035965">
    <property type="entry name" value="PAS-like_dom_sf"/>
</dbReference>
<organism evidence="12 13">
    <name type="scientific">Geoalkalibacter halelectricus</name>
    <dbReference type="NCBI Taxonomy" id="2847045"/>
    <lineage>
        <taxon>Bacteria</taxon>
        <taxon>Pseudomonadati</taxon>
        <taxon>Thermodesulfobacteriota</taxon>
        <taxon>Desulfuromonadia</taxon>
        <taxon>Desulfuromonadales</taxon>
        <taxon>Geoalkalibacteraceae</taxon>
        <taxon>Geoalkalibacter</taxon>
    </lineage>
</organism>
<dbReference type="InterPro" id="IPR036890">
    <property type="entry name" value="HATPase_C_sf"/>
</dbReference>
<dbReference type="Gene3D" id="3.30.450.40">
    <property type="match status" value="1"/>
</dbReference>
<dbReference type="InterPro" id="IPR000014">
    <property type="entry name" value="PAS"/>
</dbReference>
<feature type="domain" description="PAC" evidence="11">
    <location>
        <begin position="406"/>
        <end position="457"/>
    </location>
</feature>
<dbReference type="InterPro" id="IPR005467">
    <property type="entry name" value="His_kinase_dom"/>
</dbReference>
<evidence type="ECO:0000256" key="7">
    <source>
        <dbReference type="PROSITE-ProRule" id="PRU00169"/>
    </source>
</evidence>
<keyword evidence="12" id="KW-0547">Nucleotide-binding</keyword>
<dbReference type="EC" id="2.7.13.3" evidence="2"/>
<dbReference type="PROSITE" id="PS50110">
    <property type="entry name" value="RESPONSE_REGULATORY"/>
    <property type="match status" value="1"/>
</dbReference>
<keyword evidence="8" id="KW-0175">Coiled coil</keyword>
<gene>
    <name evidence="12" type="ORF">L9S41_01175</name>
</gene>
<evidence type="ECO:0000256" key="3">
    <source>
        <dbReference type="ARBA" id="ARBA00022553"/>
    </source>
</evidence>
<dbReference type="SUPFAM" id="SSF47384">
    <property type="entry name" value="Homodimeric domain of signal transducing histidine kinase"/>
    <property type="match status" value="1"/>
</dbReference>
<dbReference type="SUPFAM" id="SSF55781">
    <property type="entry name" value="GAF domain-like"/>
    <property type="match status" value="1"/>
</dbReference>
<keyword evidence="12" id="KW-0067">ATP-binding</keyword>
<keyword evidence="5" id="KW-0418">Kinase</keyword>
<proteinExistence type="predicted"/>
<dbReference type="Pfam" id="PF08447">
    <property type="entry name" value="PAS_3"/>
    <property type="match status" value="2"/>
</dbReference>
<dbReference type="PROSITE" id="PS50109">
    <property type="entry name" value="HIS_KIN"/>
    <property type="match status" value="1"/>
</dbReference>
<dbReference type="SUPFAM" id="SSF55785">
    <property type="entry name" value="PYP-like sensor domain (PAS domain)"/>
    <property type="match status" value="2"/>
</dbReference>
<feature type="domain" description="Histidine kinase" evidence="9">
    <location>
        <begin position="475"/>
        <end position="700"/>
    </location>
</feature>
<name>A0ABY5ZMR1_9BACT</name>
<feature type="domain" description="PAC" evidence="11">
    <location>
        <begin position="117"/>
        <end position="168"/>
    </location>
</feature>
<dbReference type="InterPro" id="IPR004358">
    <property type="entry name" value="Sig_transdc_His_kin-like_C"/>
</dbReference>
<sequence length="845" mass="94133">MPESLNDRQLSELRAELHRLRAENSRLYRQLRHQAPPQRHPLEAFVRGLRGWLFQLCVQPDQSCELLLMRPQFFDAHQQRRPFKTRSIEELLRRIHPEDRAATQAALETSARDLSQISLKHRLLENRGEVRWMHILAQPERGTQGETLWNGIALDISEQKLSERRLNSLWNLARMADADFETLCGLVVAEAQALTDSPYALFGQLDEEARVMTLRAWTPQAYLGPSQDEQPAQISIGQAGLWARPISSGKALIVNDFDSLEAGRSSLPDGHVAIRRLLSVPTLHQGRVVAITAVANKLSPYTEEDARQIEAFVAHVINTLEKRRAEQSLRKNEKLLNAAQRISRMGGWELDGATHQVTWTAEVGRIFELPPGVVPDLSGAIGHYHPEEQPRVREAVERGLRDGTPFDLQCRFITALGNHRWVRVIGEPVREQGQIRALEGTIQDITERREMEENLRRSKEQAEAASRAKSEFLANMSHEIRTPLNGVLGMLQLLKRTALDAEQHDYVETADFSGHSLLNLINDILDLSRIEAGKLQLDEKPFALSELMQATVKTFQGQAAAKNLSLSLDLAPDLPARVIADEARLRQILFNLIGNAVKFTERGEVRVSLDRSCAQGTATEMPMQLHFEIADTGIGIAAEHRARIFEPFAQVDGSHSRRHQGSGLGLSIVKRLVELLGGRISLSSTPAVGTTVSVVIPCRALCEAPSATLTGQLTQGGALPGKGGRVLVAEDNPVNAVFITRVLGKWGYEVTHVHNGSEVMSALARDPYDLILMDVQMPSMDGLETTQRIRSGESGRNPRAIPIIALTAHAMKGDRERFLNLGMNGYLTKPVNLEDLRETLRRHAG</sequence>
<keyword evidence="13" id="KW-1185">Reference proteome</keyword>
<dbReference type="CDD" id="cd00130">
    <property type="entry name" value="PAS"/>
    <property type="match status" value="1"/>
</dbReference>
<dbReference type="Gene3D" id="1.10.287.130">
    <property type="match status" value="1"/>
</dbReference>
<evidence type="ECO:0000256" key="8">
    <source>
        <dbReference type="SAM" id="Coils"/>
    </source>
</evidence>
<reference evidence="12" key="1">
    <citation type="journal article" date="2022" name="Environ. Microbiol.">
        <title>Geoalkalibacter halelectricus SAP #1 sp. nov. possessing extracellular electron transfer and mineral#reducing capabilities from a haloalkaline environment.</title>
        <authorList>
            <person name="Yadav S."/>
            <person name="Singh R."/>
            <person name="Sundharam S.S."/>
            <person name="Chaudhary S."/>
            <person name="Krishnamurthi S."/>
            <person name="Patil S.A."/>
        </authorList>
    </citation>
    <scope>NUCLEOTIDE SEQUENCE</scope>
    <source>
        <strain evidence="12">SAP-1</strain>
    </source>
</reference>
<dbReference type="Pfam" id="PF02518">
    <property type="entry name" value="HATPase_c"/>
    <property type="match status" value="1"/>
</dbReference>
<evidence type="ECO:0000256" key="4">
    <source>
        <dbReference type="ARBA" id="ARBA00022679"/>
    </source>
</evidence>
<accession>A0ABY5ZMR1</accession>
<dbReference type="InterPro" id="IPR029016">
    <property type="entry name" value="GAF-like_dom_sf"/>
</dbReference>
<dbReference type="CDD" id="cd17546">
    <property type="entry name" value="REC_hyHK_CKI1_RcsC-like"/>
    <property type="match status" value="1"/>
</dbReference>
<dbReference type="Pfam" id="PF00072">
    <property type="entry name" value="Response_reg"/>
    <property type="match status" value="1"/>
</dbReference>
<dbReference type="Pfam" id="PF00512">
    <property type="entry name" value="HisKA"/>
    <property type="match status" value="1"/>
</dbReference>
<keyword evidence="3 7" id="KW-0597">Phosphoprotein</keyword>
<dbReference type="CDD" id="cd00082">
    <property type="entry name" value="HisKA"/>
    <property type="match status" value="1"/>
</dbReference>
<evidence type="ECO:0000256" key="2">
    <source>
        <dbReference type="ARBA" id="ARBA00012438"/>
    </source>
</evidence>
<dbReference type="SMART" id="SM00388">
    <property type="entry name" value="HisKA"/>
    <property type="match status" value="1"/>
</dbReference>